<keyword evidence="8" id="KW-0963">Cytoplasm</keyword>
<dbReference type="Proteomes" id="UP000316313">
    <property type="component" value="Chromosome"/>
</dbReference>
<dbReference type="NCBIfam" id="NF004044">
    <property type="entry name" value="PRK05561.1"/>
    <property type="match status" value="1"/>
</dbReference>
<evidence type="ECO:0000256" key="1">
    <source>
        <dbReference type="ARBA" id="ARBA00000185"/>
    </source>
</evidence>
<dbReference type="NCBIfam" id="NF004043">
    <property type="entry name" value="PRK05560.1"/>
    <property type="match status" value="1"/>
</dbReference>
<dbReference type="Gene3D" id="3.90.199.10">
    <property type="entry name" value="Topoisomerase II, domain 5"/>
    <property type="match status" value="1"/>
</dbReference>
<dbReference type="GO" id="GO:0034335">
    <property type="term" value="F:DNA negative supercoiling activity"/>
    <property type="evidence" value="ECO:0007669"/>
    <property type="project" value="UniProtKB-ARBA"/>
</dbReference>
<dbReference type="GO" id="GO:0005694">
    <property type="term" value="C:chromosome"/>
    <property type="evidence" value="ECO:0007669"/>
    <property type="project" value="InterPro"/>
</dbReference>
<dbReference type="Pfam" id="PF00521">
    <property type="entry name" value="DNA_topoisoIV"/>
    <property type="match status" value="1"/>
</dbReference>
<comment type="catalytic activity">
    <reaction evidence="1 8 9">
        <text>ATP-dependent breakage, passage and rejoining of double-stranded DNA.</text>
        <dbReference type="EC" id="5.6.2.2"/>
    </reaction>
</comment>
<dbReference type="OrthoDB" id="9806486at2"/>
<feature type="domain" description="Topo IIA-type catalytic" evidence="11">
    <location>
        <begin position="41"/>
        <end position="530"/>
    </location>
</feature>
<gene>
    <name evidence="8 12" type="primary">gyrA</name>
    <name evidence="12" type="ORF">E3D00_05000</name>
</gene>
<dbReference type="GO" id="GO:0003677">
    <property type="term" value="F:DNA binding"/>
    <property type="evidence" value="ECO:0007669"/>
    <property type="project" value="UniProtKB-UniRule"/>
</dbReference>
<keyword evidence="4 8" id="KW-0067">ATP-binding</keyword>
<dbReference type="Pfam" id="PF03989">
    <property type="entry name" value="DNA_gyraseA_C"/>
    <property type="match status" value="6"/>
</dbReference>
<dbReference type="InterPro" id="IPR006691">
    <property type="entry name" value="GyrA/parC_rep"/>
</dbReference>
<sequence>MTELNEPTDLIPAGRIPVTIEEEMRSSYLAYAMSVIVSRALPDVRDGLKPVHRRILYAMRESGFTADKPYRKSARAVGDVMGKYHPHGDSSIYDAMVRMAQSWSMRVKLIDGQGNFGSVDGDSPAAMRYTEARLARAASYLLDDIDRDTVDFQPNYDESETEPTVLPASYPNLLVNGASGIAVGMATNIPTHNPTEVIDATLAMIANPEISLEELMQIIPGPDFPTGGIIMGRSGIRKAFETGRGSVPVRARAEIEEIRKDRQAIVVTEIPYQVNKATLQEKIADLVRSKEIEGISDIRDESDRSGMRIVIELKRDATPEVVLNQLYRFTQLQTSFSVNMLALDEGKPRTMGIMDVLQAFIRFREDVILRRARYDLNKVRDRGHLLVGLVIAVANIDEVIALIRAAPDAATARAELMARQWNADEVIPLLELIQDEGNVIIDGKVRLTEAQARGILELRLQRLTGLEREKIQGELDEVATKIGELLKIIASHVRRMEVMREELLAARAEIATPRLSEISDALGDQSDESLIEPGQMVVTITRDGFIKRTPLDMFRSQNRGGRGRTAAGRRGDDIIMQSFNAHTHQWVLFFSSGGKAYRMKVWHLPEASPTAKGRALVNLLPELGSDSITAVLPLPQDEDLWEDLHLVFATASGHVRRNRLNDFKNIRASGLIAMKLDEGDSLIGVATCQAGQDVFLATKNARCVRFQITDDILRVFAGRGSSGVRGIRLAPGDAVISLCILNHVEATVEERAAYLRMANAKRRAENAALAAQDASDETVNEEENLPSDDEDGEENLEFVGDLTQERFEELEAQEEILLTVTDGGFGRRSSAYDYRVSGRGGKGITNMTFSANRRGKEVIGTLPTLPGTDVMLITDTGRLIRLPVAQIRVMSRQASGVTLFRLNDKETAISVFPVMEDEGEEGDALDENPSSEEAVSNTPSSPADTSGHEQSNT</sequence>
<keyword evidence="3 8" id="KW-0547">Nucleotide-binding</keyword>
<organism evidence="12 13">
    <name type="scientific">Swingsia samuiensis</name>
    <dbReference type="NCBI Taxonomy" id="1293412"/>
    <lineage>
        <taxon>Bacteria</taxon>
        <taxon>Pseudomonadati</taxon>
        <taxon>Pseudomonadota</taxon>
        <taxon>Alphaproteobacteria</taxon>
        <taxon>Acetobacterales</taxon>
        <taxon>Acetobacteraceae</taxon>
        <taxon>Swingsia</taxon>
    </lineage>
</organism>
<dbReference type="InterPro" id="IPR013757">
    <property type="entry name" value="Topo_IIA_A_a_sf"/>
</dbReference>
<dbReference type="Gene3D" id="3.30.1360.40">
    <property type="match status" value="1"/>
</dbReference>
<evidence type="ECO:0000256" key="9">
    <source>
        <dbReference type="PROSITE-ProRule" id="PRU01384"/>
    </source>
</evidence>
<dbReference type="EMBL" id="CP038141">
    <property type="protein sequence ID" value="QDH16990.1"/>
    <property type="molecule type" value="Genomic_DNA"/>
</dbReference>
<comment type="miscellaneous">
    <text evidence="8">Few gyrases are as efficient as E.coli at forming negative supercoils. Not all organisms have 2 type II topoisomerases; in organisms with a single type II topoisomerase this enzyme also has to decatenate newly replicated chromosomes.</text>
</comment>
<dbReference type="AlphaFoldDB" id="A0A4Y6UJJ9"/>
<keyword evidence="5 8" id="KW-0799">Topoisomerase</keyword>
<dbReference type="NCBIfam" id="TIGR01063">
    <property type="entry name" value="gyrA"/>
    <property type="match status" value="1"/>
</dbReference>
<reference evidence="12 13" key="1">
    <citation type="submission" date="2019-03" db="EMBL/GenBank/DDBJ databases">
        <title>The complete genome sequence of Swingsia samuiensis NBRC107927(T).</title>
        <authorList>
            <person name="Chua K.-O."/>
            <person name="Chan K.-G."/>
            <person name="See-Too W.-S."/>
        </authorList>
    </citation>
    <scope>NUCLEOTIDE SEQUENCE [LARGE SCALE GENOMIC DNA]</scope>
    <source>
        <strain evidence="12 13">AH83</strain>
    </source>
</reference>
<feature type="active site" description="O-(5'-phospho-DNA)-tyrosine intermediate" evidence="8 9">
    <location>
        <position position="129"/>
    </location>
</feature>
<accession>A0A4Y6UJJ9</accession>
<dbReference type="GO" id="GO:0005524">
    <property type="term" value="F:ATP binding"/>
    <property type="evidence" value="ECO:0007669"/>
    <property type="project" value="UniProtKB-UniRule"/>
</dbReference>
<dbReference type="SUPFAM" id="SSF101904">
    <property type="entry name" value="GyrA/ParC C-terminal domain-like"/>
    <property type="match status" value="1"/>
</dbReference>
<dbReference type="GO" id="GO:0006261">
    <property type="term" value="P:DNA-templated DNA replication"/>
    <property type="evidence" value="ECO:0007669"/>
    <property type="project" value="UniProtKB-UniRule"/>
</dbReference>
<dbReference type="InterPro" id="IPR013758">
    <property type="entry name" value="Topo_IIA_A/C_ab"/>
</dbReference>
<evidence type="ECO:0000256" key="3">
    <source>
        <dbReference type="ARBA" id="ARBA00022741"/>
    </source>
</evidence>
<dbReference type="PANTHER" id="PTHR43493:SF5">
    <property type="entry name" value="DNA GYRASE SUBUNIT A, CHLOROPLASTIC_MITOCHONDRIAL"/>
    <property type="match status" value="1"/>
</dbReference>
<protein>
    <recommendedName>
        <fullName evidence="8">DNA gyrase subunit A</fullName>
        <ecNumber evidence="8">5.6.2.2</ecNumber>
    </recommendedName>
</protein>
<dbReference type="InterPro" id="IPR050220">
    <property type="entry name" value="Type_II_DNA_Topoisomerases"/>
</dbReference>
<evidence type="ECO:0000259" key="11">
    <source>
        <dbReference type="PROSITE" id="PS52040"/>
    </source>
</evidence>
<dbReference type="GO" id="GO:0005737">
    <property type="term" value="C:cytoplasm"/>
    <property type="evidence" value="ECO:0007669"/>
    <property type="project" value="UniProtKB-SubCell"/>
</dbReference>
<feature type="short sequence motif" description="GyrA-box" evidence="8">
    <location>
        <begin position="557"/>
        <end position="563"/>
    </location>
</feature>
<keyword evidence="6 8" id="KW-0238">DNA-binding</keyword>
<dbReference type="FunFam" id="3.90.199.10:FF:000001">
    <property type="entry name" value="DNA gyrase subunit A"/>
    <property type="match status" value="1"/>
</dbReference>
<dbReference type="FunFam" id="3.30.1360.40:FF:000002">
    <property type="entry name" value="DNA gyrase subunit A"/>
    <property type="match status" value="1"/>
</dbReference>
<dbReference type="CDD" id="cd00187">
    <property type="entry name" value="TOP4c"/>
    <property type="match status" value="1"/>
</dbReference>
<dbReference type="PROSITE" id="PS52040">
    <property type="entry name" value="TOPO_IIA"/>
    <property type="match status" value="1"/>
</dbReference>
<evidence type="ECO:0000256" key="2">
    <source>
        <dbReference type="ARBA" id="ARBA00008263"/>
    </source>
</evidence>
<comment type="similarity">
    <text evidence="2 8">Belongs to the type II topoisomerase GyrA/ParC subunit family.</text>
</comment>
<name>A0A4Y6UJJ9_9PROT</name>
<evidence type="ECO:0000313" key="13">
    <source>
        <dbReference type="Proteomes" id="UP000316313"/>
    </source>
</evidence>
<feature type="region of interest" description="Disordered" evidence="10">
    <location>
        <begin position="915"/>
        <end position="953"/>
    </location>
</feature>
<evidence type="ECO:0000256" key="5">
    <source>
        <dbReference type="ARBA" id="ARBA00023029"/>
    </source>
</evidence>
<feature type="compositionally biased region" description="Polar residues" evidence="10">
    <location>
        <begin position="931"/>
        <end position="953"/>
    </location>
</feature>
<proteinExistence type="inferred from homology"/>
<dbReference type="InterPro" id="IPR005743">
    <property type="entry name" value="GyrA"/>
</dbReference>
<dbReference type="KEGG" id="ssam:E3D00_05000"/>
<keyword evidence="13" id="KW-1185">Reference proteome</keyword>
<evidence type="ECO:0000256" key="10">
    <source>
        <dbReference type="SAM" id="MobiDB-lite"/>
    </source>
</evidence>
<dbReference type="FunFam" id="1.10.268.10:FF:000001">
    <property type="entry name" value="DNA gyrase subunit A"/>
    <property type="match status" value="1"/>
</dbReference>
<dbReference type="InterPro" id="IPR013760">
    <property type="entry name" value="Topo_IIA-like_dom_sf"/>
</dbReference>
<dbReference type="HAMAP" id="MF_01897">
    <property type="entry name" value="GyrA"/>
    <property type="match status" value="1"/>
</dbReference>
<feature type="region of interest" description="Disordered" evidence="10">
    <location>
        <begin position="767"/>
        <end position="794"/>
    </location>
</feature>
<comment type="function">
    <text evidence="8">A type II topoisomerase that negatively supercoils closed circular double-stranded (ds) DNA in an ATP-dependent manner to modulate DNA topology and maintain chromosomes in an underwound state. Negative supercoiling favors strand separation, and DNA replication, transcription, recombination and repair, all of which involve strand separation. Also able to catalyze the interconversion of other topological isomers of dsDNA rings, including catenanes and knotted rings. Type II topoisomerases break and join 2 DNA strands simultaneously in an ATP-dependent manner.</text>
</comment>
<dbReference type="InterPro" id="IPR002205">
    <property type="entry name" value="Topo_IIA_dom_A"/>
</dbReference>
<evidence type="ECO:0000256" key="8">
    <source>
        <dbReference type="HAMAP-Rule" id="MF_01897"/>
    </source>
</evidence>
<dbReference type="GO" id="GO:0006265">
    <property type="term" value="P:DNA topological change"/>
    <property type="evidence" value="ECO:0007669"/>
    <property type="project" value="UniProtKB-UniRule"/>
</dbReference>
<comment type="subcellular location">
    <subcellularLocation>
        <location evidence="8">Cytoplasm</location>
    </subcellularLocation>
</comment>
<comment type="subunit">
    <text evidence="8">Heterotetramer, composed of two GyrA and two GyrB chains. In the heterotetramer, GyrA contains the active site tyrosine that forms a transient covalent intermediate with DNA, while GyrB binds cofactors and catalyzes ATP hydrolysis.</text>
</comment>
<dbReference type="Gene3D" id="1.10.268.10">
    <property type="entry name" value="Topoisomerase, domain 3"/>
    <property type="match status" value="1"/>
</dbReference>
<evidence type="ECO:0000256" key="6">
    <source>
        <dbReference type="ARBA" id="ARBA00023125"/>
    </source>
</evidence>
<evidence type="ECO:0000256" key="4">
    <source>
        <dbReference type="ARBA" id="ARBA00022840"/>
    </source>
</evidence>
<dbReference type="SUPFAM" id="SSF56719">
    <property type="entry name" value="Type II DNA topoisomerase"/>
    <property type="match status" value="1"/>
</dbReference>
<dbReference type="Gene3D" id="2.120.10.90">
    <property type="entry name" value="DNA gyrase/topoisomerase IV, subunit A, C-terminal"/>
    <property type="match status" value="1"/>
</dbReference>
<dbReference type="SMART" id="SM00434">
    <property type="entry name" value="TOP4c"/>
    <property type="match status" value="1"/>
</dbReference>
<dbReference type="GO" id="GO:0009330">
    <property type="term" value="C:DNA topoisomerase type II (double strand cut, ATP-hydrolyzing) complex"/>
    <property type="evidence" value="ECO:0007669"/>
    <property type="project" value="TreeGrafter"/>
</dbReference>
<feature type="compositionally biased region" description="Acidic residues" evidence="10">
    <location>
        <begin position="774"/>
        <end position="794"/>
    </location>
</feature>
<dbReference type="InterPro" id="IPR035516">
    <property type="entry name" value="Gyrase/topoIV_suA_C"/>
</dbReference>
<dbReference type="EC" id="5.6.2.2" evidence="8"/>
<evidence type="ECO:0000256" key="7">
    <source>
        <dbReference type="ARBA" id="ARBA00023235"/>
    </source>
</evidence>
<evidence type="ECO:0000313" key="12">
    <source>
        <dbReference type="EMBL" id="QDH16990.1"/>
    </source>
</evidence>
<keyword evidence="7 8" id="KW-0413">Isomerase</keyword>
<feature type="compositionally biased region" description="Acidic residues" evidence="10">
    <location>
        <begin position="915"/>
        <end position="930"/>
    </location>
</feature>
<dbReference type="PANTHER" id="PTHR43493">
    <property type="entry name" value="DNA GYRASE/TOPOISOMERASE SUBUNIT A"/>
    <property type="match status" value="1"/>
</dbReference>